<evidence type="ECO:0000256" key="1">
    <source>
        <dbReference type="PROSITE-ProRule" id="PRU00175"/>
    </source>
</evidence>
<keyword evidence="2" id="KW-0472">Membrane</keyword>
<evidence type="ECO:0000313" key="5">
    <source>
        <dbReference type="Proteomes" id="UP000692954"/>
    </source>
</evidence>
<comment type="caution">
    <text evidence="4">The sequence shown here is derived from an EMBL/GenBank/DDBJ whole genome shotgun (WGS) entry which is preliminary data.</text>
</comment>
<keyword evidence="2" id="KW-1133">Transmembrane helix</keyword>
<dbReference type="GO" id="GO:0008270">
    <property type="term" value="F:zinc ion binding"/>
    <property type="evidence" value="ECO:0007669"/>
    <property type="project" value="UniProtKB-KW"/>
</dbReference>
<reference evidence="4" key="1">
    <citation type="submission" date="2021-01" db="EMBL/GenBank/DDBJ databases">
        <authorList>
            <consortium name="Genoscope - CEA"/>
            <person name="William W."/>
        </authorList>
    </citation>
    <scope>NUCLEOTIDE SEQUENCE</scope>
</reference>
<dbReference type="EMBL" id="CAJJDN010000082">
    <property type="protein sequence ID" value="CAD8104717.1"/>
    <property type="molecule type" value="Genomic_DNA"/>
</dbReference>
<keyword evidence="2" id="KW-0812">Transmembrane</keyword>
<keyword evidence="1" id="KW-0479">Metal-binding</keyword>
<gene>
    <name evidence="4" type="ORF">PSON_ATCC_30995.1.T0820267</name>
</gene>
<dbReference type="Pfam" id="PF13920">
    <property type="entry name" value="zf-C3HC4_3"/>
    <property type="match status" value="1"/>
</dbReference>
<keyword evidence="5" id="KW-1185">Reference proteome</keyword>
<dbReference type="PROSITE" id="PS50089">
    <property type="entry name" value="ZF_RING_2"/>
    <property type="match status" value="1"/>
</dbReference>
<feature type="domain" description="RING-type" evidence="3">
    <location>
        <begin position="260"/>
        <end position="295"/>
    </location>
</feature>
<dbReference type="Proteomes" id="UP000692954">
    <property type="component" value="Unassembled WGS sequence"/>
</dbReference>
<dbReference type="OrthoDB" id="10017393at2759"/>
<proteinExistence type="predicted"/>
<name>A0A8S1PN06_9CILI</name>
<evidence type="ECO:0000313" key="4">
    <source>
        <dbReference type="EMBL" id="CAD8104717.1"/>
    </source>
</evidence>
<evidence type="ECO:0000256" key="2">
    <source>
        <dbReference type="SAM" id="Phobius"/>
    </source>
</evidence>
<feature type="transmembrane region" description="Helical" evidence="2">
    <location>
        <begin position="215"/>
        <end position="233"/>
    </location>
</feature>
<organism evidence="4 5">
    <name type="scientific">Paramecium sonneborni</name>
    <dbReference type="NCBI Taxonomy" id="65129"/>
    <lineage>
        <taxon>Eukaryota</taxon>
        <taxon>Sar</taxon>
        <taxon>Alveolata</taxon>
        <taxon>Ciliophora</taxon>
        <taxon>Intramacronucleata</taxon>
        <taxon>Oligohymenophorea</taxon>
        <taxon>Peniculida</taxon>
        <taxon>Parameciidae</taxon>
        <taxon>Paramecium</taxon>
    </lineage>
</organism>
<dbReference type="InterPro" id="IPR001841">
    <property type="entry name" value="Znf_RING"/>
</dbReference>
<accession>A0A8S1PN06</accession>
<protein>
    <recommendedName>
        <fullName evidence="3">RING-type domain-containing protein</fullName>
    </recommendedName>
</protein>
<dbReference type="AlphaFoldDB" id="A0A8S1PN06"/>
<keyword evidence="1" id="KW-0863">Zinc-finger</keyword>
<sequence>MQIFNLIKNNYILSIIYCLGGLSFTYKLIRNQIKQIQQLLRNKKVYYKPTPYNEIIQTKENESESLIFLKQQIIFGKVKQLRSDFLPQTNILEEKYLSVKKKNTCTNEPSFFLTDSKNQLLEINLHSNIHFKDNLYQPVEQRDEKIQNKLKILGYNKLFIASFSEQRIKFGTPMVIIGDLIFNKNTQSIRCYKQYFMGDLKTFKSYLQSSTIRQSCYLIVSLLSFAYFCIYFYKIHKRNRQQCTKLTKITISKGNDSLLCQECKKQLIDTFFSPCGHFNHCYDCAKPFQNCPNCDEYIEETIKTFKN</sequence>
<keyword evidence="1" id="KW-0862">Zinc</keyword>
<evidence type="ECO:0000259" key="3">
    <source>
        <dbReference type="PROSITE" id="PS50089"/>
    </source>
</evidence>